<dbReference type="HOGENOM" id="CLU_036632_1_0_1"/>
<feature type="transmembrane region" description="Helical" evidence="2">
    <location>
        <begin position="276"/>
        <end position="300"/>
    </location>
</feature>
<dbReference type="GeneID" id="13400446"/>
<accession>F9X8X7</accession>
<feature type="transmembrane region" description="Helical" evidence="2">
    <location>
        <begin position="243"/>
        <end position="264"/>
    </location>
</feature>
<evidence type="ECO:0000256" key="1">
    <source>
        <dbReference type="SAM" id="MobiDB-lite"/>
    </source>
</evidence>
<dbReference type="AlphaFoldDB" id="F9X8X7"/>
<dbReference type="RefSeq" id="XP_003853476.1">
    <property type="nucleotide sequence ID" value="XM_003853428.1"/>
</dbReference>
<dbReference type="PANTHER" id="PTHR39614:SF2">
    <property type="entry name" value="INTEGRAL MEMBRANE PROTEIN"/>
    <property type="match status" value="1"/>
</dbReference>
<dbReference type="InterPro" id="IPR049326">
    <property type="entry name" value="Rhodopsin_dom_fungi"/>
</dbReference>
<feature type="region of interest" description="Disordered" evidence="1">
    <location>
        <begin position="435"/>
        <end position="475"/>
    </location>
</feature>
<dbReference type="Pfam" id="PF20684">
    <property type="entry name" value="Fung_rhodopsin"/>
    <property type="match status" value="1"/>
</dbReference>
<name>F9X8X7_ZYMTI</name>
<evidence type="ECO:0000256" key="2">
    <source>
        <dbReference type="SAM" id="Phobius"/>
    </source>
</evidence>
<keyword evidence="2" id="KW-0472">Membrane</keyword>
<keyword evidence="5" id="KW-1185">Reference proteome</keyword>
<dbReference type="OrthoDB" id="3918601at2759"/>
<feature type="transmembrane region" description="Helical" evidence="2">
    <location>
        <begin position="199"/>
        <end position="223"/>
    </location>
</feature>
<keyword evidence="2" id="KW-0812">Transmembrane</keyword>
<feature type="transmembrane region" description="Helical" evidence="2">
    <location>
        <begin position="320"/>
        <end position="344"/>
    </location>
</feature>
<organism evidence="4 5">
    <name type="scientific">Zymoseptoria tritici (strain CBS 115943 / IPO323)</name>
    <name type="common">Speckled leaf blotch fungus</name>
    <name type="synonym">Septoria tritici</name>
    <dbReference type="NCBI Taxonomy" id="336722"/>
    <lineage>
        <taxon>Eukaryota</taxon>
        <taxon>Fungi</taxon>
        <taxon>Dikarya</taxon>
        <taxon>Ascomycota</taxon>
        <taxon>Pezizomycotina</taxon>
        <taxon>Dothideomycetes</taxon>
        <taxon>Dothideomycetidae</taxon>
        <taxon>Mycosphaerellales</taxon>
        <taxon>Mycosphaerellaceae</taxon>
        <taxon>Zymoseptoria</taxon>
    </lineage>
</organism>
<dbReference type="EMBL" id="CM001199">
    <property type="protein sequence ID" value="EGP88452.1"/>
    <property type="molecule type" value="Genomic_DNA"/>
</dbReference>
<evidence type="ECO:0000313" key="5">
    <source>
        <dbReference type="Proteomes" id="UP000008062"/>
    </source>
</evidence>
<feature type="transmembrane region" description="Helical" evidence="2">
    <location>
        <begin position="166"/>
        <end position="187"/>
    </location>
</feature>
<feature type="compositionally biased region" description="Polar residues" evidence="1">
    <location>
        <begin position="435"/>
        <end position="460"/>
    </location>
</feature>
<evidence type="ECO:0000259" key="3">
    <source>
        <dbReference type="Pfam" id="PF20684"/>
    </source>
</evidence>
<dbReference type="Proteomes" id="UP000008062">
    <property type="component" value="Chromosome 4"/>
</dbReference>
<feature type="transmembrane region" description="Helical" evidence="2">
    <location>
        <begin position="401"/>
        <end position="421"/>
    </location>
</feature>
<protein>
    <recommendedName>
        <fullName evidence="3">Rhodopsin domain-containing protein</fullName>
    </recommendedName>
</protein>
<proteinExistence type="predicted"/>
<feature type="transmembrane region" description="Helical" evidence="2">
    <location>
        <begin position="356"/>
        <end position="381"/>
    </location>
</feature>
<keyword evidence="2" id="KW-1133">Transmembrane helix</keyword>
<reference evidence="4 5" key="1">
    <citation type="journal article" date="2011" name="PLoS Genet.">
        <title>Finished genome of the fungal wheat pathogen Mycosphaerella graminicola reveals dispensome structure, chromosome plasticity, and stealth pathogenesis.</title>
        <authorList>
            <person name="Goodwin S.B."/>
            <person name="Ben M'barek S."/>
            <person name="Dhillon B."/>
            <person name="Wittenberg A.H.J."/>
            <person name="Crane C.F."/>
            <person name="Hane J.K."/>
            <person name="Foster A.J."/>
            <person name="Van der Lee T.A.J."/>
            <person name="Grimwood J."/>
            <person name="Aerts A."/>
            <person name="Antoniw J."/>
            <person name="Bailey A."/>
            <person name="Bluhm B."/>
            <person name="Bowler J."/>
            <person name="Bristow J."/>
            <person name="van der Burgt A."/>
            <person name="Canto-Canche B."/>
            <person name="Churchill A.C.L."/>
            <person name="Conde-Ferraez L."/>
            <person name="Cools H.J."/>
            <person name="Coutinho P.M."/>
            <person name="Csukai M."/>
            <person name="Dehal P."/>
            <person name="De Wit P."/>
            <person name="Donzelli B."/>
            <person name="van de Geest H.C."/>
            <person name="van Ham R.C.H.J."/>
            <person name="Hammond-Kosack K.E."/>
            <person name="Henrissat B."/>
            <person name="Kilian A."/>
            <person name="Kobayashi A.K."/>
            <person name="Koopmann E."/>
            <person name="Kourmpetis Y."/>
            <person name="Kuzniar A."/>
            <person name="Lindquist E."/>
            <person name="Lombard V."/>
            <person name="Maliepaard C."/>
            <person name="Martins N."/>
            <person name="Mehrabi R."/>
            <person name="Nap J.P.H."/>
            <person name="Ponomarenko A."/>
            <person name="Rudd J.J."/>
            <person name="Salamov A."/>
            <person name="Schmutz J."/>
            <person name="Schouten H.J."/>
            <person name="Shapiro H."/>
            <person name="Stergiopoulos I."/>
            <person name="Torriani S.F.F."/>
            <person name="Tu H."/>
            <person name="de Vries R.P."/>
            <person name="Waalwijk C."/>
            <person name="Ware S.B."/>
            <person name="Wiebenga A."/>
            <person name="Zwiers L.-H."/>
            <person name="Oliver R.P."/>
            <person name="Grigoriev I.V."/>
            <person name="Kema G.H.J."/>
        </authorList>
    </citation>
    <scope>NUCLEOTIDE SEQUENCE [LARGE SCALE GENOMIC DNA]</scope>
    <source>
        <strain evidence="5">CBS 115943 / IPO323</strain>
    </source>
</reference>
<evidence type="ECO:0000313" key="4">
    <source>
        <dbReference type="EMBL" id="EGP88452.1"/>
    </source>
</evidence>
<gene>
    <name evidence="4" type="ORF">MYCGRDRAFT_109051</name>
</gene>
<sequence>MWRCDASSSVRQPGLLRGVAAEAHVQTFHTHDCSVPKRQPSVVICRTQKLTTTGQLPVGRTSSLTTRVQCSTSLREDTIDSPPLCPSITQPPASNRADHSAMIGSSGVDQHAESYAFIDICTLAANLESCVQRCTLSVKHAVFLRGRAIMIDGAGFVPTTDTDHRAWLWVTGFLALIYSLLCLAARVTGKWGLLWWDDLVLGGSYVTAFLHWGLLFTSLSHGLGVSELALSDSAMKTAARLYFAARVPFFVSHCLSKLSILIFTRRIFAGDIHKENIIFGVAYAITILYGIAGVLLSSAGCRPEEALIARVNAVCDANEVRWAIITILDGLSEIFVLAMPVWFISKNQLRASKKRIVVLVYIFRLIVLGFSIAVTVTYFQFLRGGRNSIGIVNAVVWEEVLLAFSIISASFPCLRTFLWAFMSRGLMTMYGNTTTVSGSEQRSHHTSVQLQSLNNKSGSRLDSEPGNDGTTRPARLRPEWLEYRVNVSGEGAKQKKKNGATGGLASLSMRRSDDSDRMIIHQETSYRVESI</sequence>
<dbReference type="PANTHER" id="PTHR39614">
    <property type="entry name" value="INTEGRAL MEMBRANE PROTEIN"/>
    <property type="match status" value="1"/>
</dbReference>
<dbReference type="InParanoid" id="F9X8X7"/>
<dbReference type="eggNOG" id="ENOG502SMZV">
    <property type="taxonomic scope" value="Eukaryota"/>
</dbReference>
<feature type="domain" description="Rhodopsin" evidence="3">
    <location>
        <begin position="193"/>
        <end position="418"/>
    </location>
</feature>
<dbReference type="KEGG" id="ztr:MYCGRDRAFT_109051"/>
<dbReference type="OMA" id="PIWFISK"/>